<dbReference type="AlphaFoldDB" id="A0A0J6SNM7"/>
<protein>
    <submittedName>
        <fullName evidence="3">Serine protease</fullName>
    </submittedName>
</protein>
<proteinExistence type="predicted"/>
<feature type="chain" id="PRO_5005281272" evidence="1">
    <location>
        <begin position="27"/>
        <end position="171"/>
    </location>
</feature>
<dbReference type="Gene3D" id="3.40.33.10">
    <property type="entry name" value="CAP"/>
    <property type="match status" value="1"/>
</dbReference>
<evidence type="ECO:0000256" key="1">
    <source>
        <dbReference type="SAM" id="SignalP"/>
    </source>
</evidence>
<dbReference type="CDD" id="cd05379">
    <property type="entry name" value="CAP_bacterial"/>
    <property type="match status" value="1"/>
</dbReference>
<dbReference type="PATRIC" id="fig|1187852.3.peg.1957"/>
<keyword evidence="3" id="KW-0378">Hydrolase</keyword>
<sequence>MARTPWRGHAKALLAGALVAGALALAGCSGTALLPAPDLPTTPVILDEAAAAAAISRYRASHGLGPVAIDSSLIRAASYQAEANARAGLLSHEVGGTFDARLKRAGFGGRYAAENLSAGSSTFDEVLKRWQVSPEHNRNMLMPQVKRVGIARVDAPGSRFKRFWALILSDG</sequence>
<name>A0A0J6SNM7_9HYPH</name>
<keyword evidence="3" id="KW-0645">Protease</keyword>
<evidence type="ECO:0000313" key="3">
    <source>
        <dbReference type="EMBL" id="KMO35222.1"/>
    </source>
</evidence>
<dbReference type="GO" id="GO:0006508">
    <property type="term" value="P:proteolysis"/>
    <property type="evidence" value="ECO:0007669"/>
    <property type="project" value="UniProtKB-KW"/>
</dbReference>
<dbReference type="GO" id="GO:0008233">
    <property type="term" value="F:peptidase activity"/>
    <property type="evidence" value="ECO:0007669"/>
    <property type="project" value="UniProtKB-KW"/>
</dbReference>
<keyword evidence="4" id="KW-1185">Reference proteome</keyword>
<dbReference type="Proteomes" id="UP000036449">
    <property type="component" value="Unassembled WGS sequence"/>
</dbReference>
<dbReference type="SUPFAM" id="SSF55797">
    <property type="entry name" value="PR-1-like"/>
    <property type="match status" value="1"/>
</dbReference>
<dbReference type="EMBL" id="LABZ01000168">
    <property type="protein sequence ID" value="KMO35222.1"/>
    <property type="molecule type" value="Genomic_DNA"/>
</dbReference>
<keyword evidence="1" id="KW-0732">Signal</keyword>
<dbReference type="PANTHER" id="PTHR31157:SF1">
    <property type="entry name" value="SCP DOMAIN-CONTAINING PROTEIN"/>
    <property type="match status" value="1"/>
</dbReference>
<dbReference type="Pfam" id="PF00188">
    <property type="entry name" value="CAP"/>
    <property type="match status" value="1"/>
</dbReference>
<gene>
    <name evidence="3" type="ORF">VQ03_22235</name>
</gene>
<dbReference type="InterPro" id="IPR035940">
    <property type="entry name" value="CAP_sf"/>
</dbReference>
<evidence type="ECO:0000313" key="4">
    <source>
        <dbReference type="Proteomes" id="UP000036449"/>
    </source>
</evidence>
<dbReference type="InterPro" id="IPR014044">
    <property type="entry name" value="CAP_dom"/>
</dbReference>
<comment type="caution">
    <text evidence="3">The sequence shown here is derived from an EMBL/GenBank/DDBJ whole genome shotgun (WGS) entry which is preliminary data.</text>
</comment>
<reference evidence="3 4" key="1">
    <citation type="submission" date="2015-03" db="EMBL/GenBank/DDBJ databases">
        <title>Genome sequencing of Methylobacterium tarhaniae DSM 25844.</title>
        <authorList>
            <person name="Chaudhry V."/>
            <person name="Patil P.B."/>
        </authorList>
    </citation>
    <scope>NUCLEOTIDE SEQUENCE [LARGE SCALE GENOMIC DNA]</scope>
    <source>
        <strain evidence="3 4">DSM 25844</strain>
    </source>
</reference>
<dbReference type="PANTHER" id="PTHR31157">
    <property type="entry name" value="SCP DOMAIN-CONTAINING PROTEIN"/>
    <property type="match status" value="1"/>
</dbReference>
<dbReference type="PROSITE" id="PS51257">
    <property type="entry name" value="PROKAR_LIPOPROTEIN"/>
    <property type="match status" value="1"/>
</dbReference>
<organism evidence="3 4">
    <name type="scientific">Methylobacterium tarhaniae</name>
    <dbReference type="NCBI Taxonomy" id="1187852"/>
    <lineage>
        <taxon>Bacteria</taxon>
        <taxon>Pseudomonadati</taxon>
        <taxon>Pseudomonadota</taxon>
        <taxon>Alphaproteobacteria</taxon>
        <taxon>Hyphomicrobiales</taxon>
        <taxon>Methylobacteriaceae</taxon>
        <taxon>Methylobacterium</taxon>
    </lineage>
</organism>
<feature type="signal peptide" evidence="1">
    <location>
        <begin position="1"/>
        <end position="26"/>
    </location>
</feature>
<accession>A0A0J6SNM7</accession>
<evidence type="ECO:0000259" key="2">
    <source>
        <dbReference type="Pfam" id="PF00188"/>
    </source>
</evidence>
<feature type="domain" description="SCP" evidence="2">
    <location>
        <begin position="54"/>
        <end position="164"/>
    </location>
</feature>